<dbReference type="Proteomes" id="UP000294901">
    <property type="component" value="Unassembled WGS sequence"/>
</dbReference>
<name>A0A4R6JL41_9ACTN</name>
<sequence>MTTLDDVRAAHRPAGRRLGIAVGMPASGELIDGVAEILREAGALPARRLARLRPRPGEVATRPQDAAYFVRRYGHEYTTIVLAPAHCDEAVAEACTAEGCALILTTLPV</sequence>
<dbReference type="RefSeq" id="WP_133871533.1">
    <property type="nucleotide sequence ID" value="NZ_BOMD01000071.1"/>
</dbReference>
<gene>
    <name evidence="1" type="ORF">C8E87_0412</name>
</gene>
<evidence type="ECO:0000313" key="1">
    <source>
        <dbReference type="EMBL" id="TDO36829.1"/>
    </source>
</evidence>
<dbReference type="EMBL" id="SNWR01000001">
    <property type="protein sequence ID" value="TDO36829.1"/>
    <property type="molecule type" value="Genomic_DNA"/>
</dbReference>
<comment type="caution">
    <text evidence="1">The sequence shown here is derived from an EMBL/GenBank/DDBJ whole genome shotgun (WGS) entry which is preliminary data.</text>
</comment>
<keyword evidence="2" id="KW-1185">Reference proteome</keyword>
<dbReference type="AlphaFoldDB" id="A0A4R6JL41"/>
<reference evidence="1 2" key="1">
    <citation type="submission" date="2019-03" db="EMBL/GenBank/DDBJ databases">
        <title>Sequencing the genomes of 1000 actinobacteria strains.</title>
        <authorList>
            <person name="Klenk H.-P."/>
        </authorList>
    </citation>
    <scope>NUCLEOTIDE SEQUENCE [LARGE SCALE GENOMIC DNA]</scope>
    <source>
        <strain evidence="1 2">DSM 43805</strain>
    </source>
</reference>
<organism evidence="1 2">
    <name type="scientific">Paractinoplanes brasiliensis</name>
    <dbReference type="NCBI Taxonomy" id="52695"/>
    <lineage>
        <taxon>Bacteria</taxon>
        <taxon>Bacillati</taxon>
        <taxon>Actinomycetota</taxon>
        <taxon>Actinomycetes</taxon>
        <taxon>Micromonosporales</taxon>
        <taxon>Micromonosporaceae</taxon>
        <taxon>Paractinoplanes</taxon>
    </lineage>
</organism>
<protein>
    <submittedName>
        <fullName evidence="1">Uncharacterized protein</fullName>
    </submittedName>
</protein>
<evidence type="ECO:0000313" key="2">
    <source>
        <dbReference type="Proteomes" id="UP000294901"/>
    </source>
</evidence>
<accession>A0A4R6JL41</accession>
<proteinExistence type="predicted"/>